<evidence type="ECO:0000313" key="1">
    <source>
        <dbReference type="EMBL" id="KXN70973.1"/>
    </source>
</evidence>
<evidence type="ECO:0008006" key="3">
    <source>
        <dbReference type="Google" id="ProtNLM"/>
    </source>
</evidence>
<dbReference type="AlphaFoldDB" id="A0A137P7I4"/>
<sequence length="362" mass="42310">MKKLSLALVAVSTYISGTQKGLHWGHEDYELKLEYFDTIINRYKNQLQSLTYGGWDYFLIEYFSIKFNNLNSLFLDYTIIPKIVLKNIINNLPNLHSLSLSNIIAAYSKNDPQIDDFKYSKSLKKLIWSSSSQFELDSTDYLSMKRHRHTPRFENLGILDLSLNLVNTLKHLNWYPLATDDRQLFNKIIAKNSGLISLATTLNSFNSESFNYISSNLNLKKLSISFSGDPVILNQSQLPKFPNIKTLEFYHRFGNNTRSIDLLIESCSNLEELKLSYFADFDKYIIRYFKNLKSLKVLTINSNDYTLSILDSILPESNLEQMTIESNYPVKLLHKDEVPDYQELKDWRMVSHHMSTHYWKIK</sequence>
<accession>A0A137P7I4</accession>
<keyword evidence="2" id="KW-1185">Reference proteome</keyword>
<reference evidence="1 2" key="1">
    <citation type="journal article" date="2015" name="Genome Biol. Evol.">
        <title>Phylogenomic analyses indicate that early fungi evolved digesting cell walls of algal ancestors of land plants.</title>
        <authorList>
            <person name="Chang Y."/>
            <person name="Wang S."/>
            <person name="Sekimoto S."/>
            <person name="Aerts A.L."/>
            <person name="Choi C."/>
            <person name="Clum A."/>
            <person name="LaButti K.M."/>
            <person name="Lindquist E.A."/>
            <person name="Yee Ngan C."/>
            <person name="Ohm R.A."/>
            <person name="Salamov A.A."/>
            <person name="Grigoriev I.V."/>
            <person name="Spatafora J.W."/>
            <person name="Berbee M.L."/>
        </authorList>
    </citation>
    <scope>NUCLEOTIDE SEQUENCE [LARGE SCALE GENOMIC DNA]</scope>
    <source>
        <strain evidence="1 2">NRRL 28638</strain>
    </source>
</reference>
<proteinExistence type="predicted"/>
<dbReference type="SUPFAM" id="SSF52047">
    <property type="entry name" value="RNI-like"/>
    <property type="match status" value="1"/>
</dbReference>
<evidence type="ECO:0000313" key="2">
    <source>
        <dbReference type="Proteomes" id="UP000070444"/>
    </source>
</evidence>
<organism evidence="1 2">
    <name type="scientific">Conidiobolus coronatus (strain ATCC 28846 / CBS 209.66 / NRRL 28638)</name>
    <name type="common">Delacroixia coronata</name>
    <dbReference type="NCBI Taxonomy" id="796925"/>
    <lineage>
        <taxon>Eukaryota</taxon>
        <taxon>Fungi</taxon>
        <taxon>Fungi incertae sedis</taxon>
        <taxon>Zoopagomycota</taxon>
        <taxon>Entomophthoromycotina</taxon>
        <taxon>Entomophthoromycetes</taxon>
        <taxon>Entomophthorales</taxon>
        <taxon>Ancylistaceae</taxon>
        <taxon>Conidiobolus</taxon>
    </lineage>
</organism>
<dbReference type="Proteomes" id="UP000070444">
    <property type="component" value="Unassembled WGS sequence"/>
</dbReference>
<dbReference type="Gene3D" id="3.80.10.10">
    <property type="entry name" value="Ribonuclease Inhibitor"/>
    <property type="match status" value="1"/>
</dbReference>
<dbReference type="OrthoDB" id="1098139at2759"/>
<dbReference type="EMBL" id="KQ964488">
    <property type="protein sequence ID" value="KXN70973.1"/>
    <property type="molecule type" value="Genomic_DNA"/>
</dbReference>
<dbReference type="InterPro" id="IPR032675">
    <property type="entry name" value="LRR_dom_sf"/>
</dbReference>
<gene>
    <name evidence="1" type="ORF">CONCODRAFT_6421</name>
</gene>
<protein>
    <recommendedName>
        <fullName evidence="3">RNI-like protein</fullName>
    </recommendedName>
</protein>
<name>A0A137P7I4_CONC2</name>